<dbReference type="Pfam" id="PF13976">
    <property type="entry name" value="gag_pre-integrs"/>
    <property type="match status" value="1"/>
</dbReference>
<feature type="coiled-coil region" evidence="8">
    <location>
        <begin position="1895"/>
        <end position="1922"/>
    </location>
</feature>
<dbReference type="GO" id="GO:0003676">
    <property type="term" value="F:nucleic acid binding"/>
    <property type="evidence" value="ECO:0007669"/>
    <property type="project" value="InterPro"/>
</dbReference>
<feature type="region of interest" description="Disordered" evidence="9">
    <location>
        <begin position="1652"/>
        <end position="1686"/>
    </location>
</feature>
<dbReference type="PROSITE" id="PS00141">
    <property type="entry name" value="ASP_PROTEASE"/>
    <property type="match status" value="1"/>
</dbReference>
<dbReference type="Gene3D" id="3.30.70.270">
    <property type="match status" value="1"/>
</dbReference>
<evidence type="ECO:0000256" key="5">
    <source>
        <dbReference type="ARBA" id="ARBA00022801"/>
    </source>
</evidence>
<sequence>MVRTSCQNPTPEPSPEPNPIIATIIVQQLQNIIPQIVTQVTANVNNANRGNGNDGNNRCSYKSFTACNPKEFNGKGGAVTLTHWIEKMESMFDNSGCTSNQRVRGREAAMGMSWNDFKALLVEEICPSNEMEKLENEFWNHTMVGAYHVAYTDRFHELAKLVPHLVTPESSRIKRFINRLAPQIRGMLRATQPATIHSAILTARILTDEVVRCGTLTKGNDKRKEMQVAPVNTVRMGQNQRACYECGNLDHLRYDCPKNAVEALQDPKVVTGTFSLNNQFATVLFDSGADFSFISSKFVPLLNVEPCIVNLGYVIEIADSESVEVDTVIRDCKLELGNSLLTIDLIPLGHGSFDVIMKEEHKVHLKLVLELLRMKKLYAKFSKCEFWLQEVHFLGHVVNQSGIHVDPSKIEASVIYMDHKSLQHIFNQKDLNMRQKRWIELFSDYECEIRYHPGKANVVADALSRKERVKPRRVRAMAMTIQSGVKEMILAAQRDVRMVILNEAHKSRYSVHPGVDKMYHNLRDMHWWPRMKRDIAIYVSKCLTCAKVKVEHQRPSGLLQQPEIPEWKWDKITMDLITKLPRSRSEHDAIWVIVDKLTKSAHFLAIREDFSTKKLARLYIDTLKDMLRACVIDFSGSWDVHLPLAEFSYNNSYHSSIRCAPFEALYGRKYRSPVLWAKIREGSLIGPELALKMTDKVVLIKENLKAARDRQKSYADKRRKPLEFEVGDRVLVRVSPWKGVVHFGKKGKLAPRYVGPFEILERIGLVAYRLRLAEELKNMHDVFHVSNLKKCLADANLHVSLDEIKADKTLYFVEEPESDKAPVVAAVVSEKSDIDEKDNPKVTNKVPVVAAVVTEKLAVDEKDNRKVTRKLIDVIEKSTVVKESDKAPVVKESDKVPVVKESDKALVVAPVLKEKPADVIEKLIVVNEKEKPVVVVVTSKVAKDKEKSVVNVTSKVGKSKAVVQKDKALDVVSKDNPKGNPPSIVGKGNAPSVVGKAKDKPYVIKGNVLTKDKPKPKDKHKVDLEVPVLRSKLEVKAKASVSKVVKHKRMLSKEDRSKKKLELKMIKGMMVSDEVDSDEIKKKYSDEESDMKSNKKGKKKEKQLTPEEAAHEEYLQIGFSLFHNVSIDKIPSRLGRYALSKFSSTTCRLTFETGDYVKVGQFYPKSLKEIRVDDIASKVISAQQVDFLLKVNFLTLFTITIGRVAGLKGQICLDVVRRLRDKSIISKIDWCGNIHSCLEDSKLLEKPTLHYLGPFTFLIALFKKAKEKLALICSKRFVLVYLIRKASSDYPSDQKFVKLQEKYVQLFRDPISFDVHVNSVDGGNDRDGDDDNDDGSNLSFGFSKIRLDDFEKQPSQEGTNAEKESIDPTQEGTVVKGNLVEECKIMILHLLSNLLLFFVFMDGEMITLSCGIKSQAGFENRSPMLNKENYVSWSSHLLRYAKSRPNGKLIHNSIINGPYFRRMIPEPADDQAIKTILLSLPEDIYAVVDSCKTAQEILLRVQQMRKGSDIRIQEKKAKLFNEWERFTYTDGESIESYYHRFLKLMNDLKRNKYFPEKIATDYTQLYDFLKYNQKEVDDLNAERLSKTQDPLALMETSNNPYTFPVRHQDQPSFNQNYMQQPMPNPEDITDPTTAMNMALALMAKAFKLNYSTPTNNNQRISSNPRNRQIAQPGNANQNPNGNGNLVAAHTEDLDEIEEVNVNCILMANLQQASTSGTQTDKAPVYDSDGSAEVHNYKNYYDNEIFNMFTQEEQYTELLEPISEPHQVPQNDNNVISAVSSVNQSGETVEQHPANVEETQAAKFVGDFKSLAKEADESLAKHKALELEIERLLRAVVSQDIMTVVQNNFVVETSNLQTKLERTKEQFENCIIKKENEYAKLWNDWYKKCEECKFDKILYDKAYNDMQQKIKRLQAQLGDLKGKIKDTSCVSNTLNPLSQKLENENDTTRGTSANTKFAKQSILGKPPKVGKTHALSRPVTSNLIPTPQGSKVVKNAKVIALGMFRINPFKTSREEMHVLNKVRASIRTNPITVLQPPVICKKVVNSDSNGLSSTGVDNTKTRRLQPMSNTKNDRVTSASKSSQRKNKEVDVKENHRKLLLSRNKKHMSSGCNNIKLATQNVRSKVVCAMCKQCLNSINHDVCLLNYVNGMNSHGKKQKVNVSINEHQKKQKPKDKKTKKVGSIERLTSPKPSKPRSFLRWSPTGRFFDVKGKIITSSESESQSDCSKGDKYVLITLWNLQSNGFQILLFLSQSWLWHQHLFHLNFDTINDLAKNDLVSGLPKFKYHKEHLCPSCEQGKIKRASHPPKPVPNSRQMLHLLHMDLCGPMRIVSINGKRIDNDTEFKNQALKEYFDSVGISHQMSSVRTPQQNGVVERRNRTLVEAARTMLIFSHASLFLWAKAIATACFTQNRSIIHRRFNKTPYELINRRKPDILVLHVFDALCYPKNDCEDIGKLGAKGDISFFIGYSADSCAYIVYNRRTKKIMETMNVSFDELSAMDFEQRSSKPGL</sequence>
<feature type="compositionally biased region" description="Polar residues" evidence="9">
    <location>
        <begin position="2047"/>
        <end position="2057"/>
    </location>
</feature>
<dbReference type="GO" id="GO:0004190">
    <property type="term" value="F:aspartic-type endopeptidase activity"/>
    <property type="evidence" value="ECO:0007669"/>
    <property type="project" value="InterPro"/>
</dbReference>
<keyword evidence="4" id="KW-0255">Endonuclease</keyword>
<keyword evidence="8" id="KW-0175">Coiled coil</keyword>
<keyword evidence="6 12" id="KW-0695">RNA-directed DNA polymerase</keyword>
<dbReference type="PANTHER" id="PTHR45835:SF101">
    <property type="entry name" value="NUCLEOTIDYLTRANSFERASE, RIBONUCLEASE H"/>
    <property type="match status" value="1"/>
</dbReference>
<evidence type="ECO:0000256" key="6">
    <source>
        <dbReference type="ARBA" id="ARBA00022918"/>
    </source>
</evidence>
<dbReference type="GO" id="GO:0006508">
    <property type="term" value="P:proteolysis"/>
    <property type="evidence" value="ECO:0007669"/>
    <property type="project" value="InterPro"/>
</dbReference>
<dbReference type="Pfam" id="PF24626">
    <property type="entry name" value="SH3_Tf2-1"/>
    <property type="match status" value="1"/>
</dbReference>
<dbReference type="InterPro" id="IPR001584">
    <property type="entry name" value="Integrase_cat-core"/>
</dbReference>
<keyword evidence="7" id="KW-0479">Metal-binding</keyword>
<reference evidence="12" key="1">
    <citation type="journal article" date="2019" name="Sci. Rep.">
        <title>Draft genome of Tanacetum cinerariifolium, the natural source of mosquito coil.</title>
        <authorList>
            <person name="Yamashiro T."/>
            <person name="Shiraishi A."/>
            <person name="Satake H."/>
            <person name="Nakayama K."/>
        </authorList>
    </citation>
    <scope>NUCLEOTIDE SEQUENCE</scope>
</reference>
<dbReference type="InterPro" id="IPR012337">
    <property type="entry name" value="RNaseH-like_sf"/>
</dbReference>
<feature type="compositionally biased region" description="Polar residues" evidence="9">
    <location>
        <begin position="1652"/>
        <end position="1669"/>
    </location>
</feature>
<feature type="compositionally biased region" description="Low complexity" evidence="9">
    <location>
        <begin position="1670"/>
        <end position="1684"/>
    </location>
</feature>
<organism evidence="12">
    <name type="scientific">Tanacetum cinerariifolium</name>
    <name type="common">Dalmatian daisy</name>
    <name type="synonym">Chrysanthemum cinerariifolium</name>
    <dbReference type="NCBI Taxonomy" id="118510"/>
    <lineage>
        <taxon>Eukaryota</taxon>
        <taxon>Viridiplantae</taxon>
        <taxon>Streptophyta</taxon>
        <taxon>Embryophyta</taxon>
        <taxon>Tracheophyta</taxon>
        <taxon>Spermatophyta</taxon>
        <taxon>Magnoliopsida</taxon>
        <taxon>eudicotyledons</taxon>
        <taxon>Gunneridae</taxon>
        <taxon>Pentapetalae</taxon>
        <taxon>asterids</taxon>
        <taxon>campanulids</taxon>
        <taxon>Asterales</taxon>
        <taxon>Asteraceae</taxon>
        <taxon>Asteroideae</taxon>
        <taxon>Anthemideae</taxon>
        <taxon>Anthemidinae</taxon>
        <taxon>Tanacetum</taxon>
    </lineage>
</organism>
<dbReference type="InterPro" id="IPR001878">
    <property type="entry name" value="Znf_CCHC"/>
</dbReference>
<dbReference type="Pfam" id="PF25597">
    <property type="entry name" value="SH3_retrovirus"/>
    <property type="match status" value="1"/>
</dbReference>
<dbReference type="InterPro" id="IPR025724">
    <property type="entry name" value="GAG-pre-integrase_dom"/>
</dbReference>
<dbReference type="PROSITE" id="PS50994">
    <property type="entry name" value="INTEGRASE"/>
    <property type="match status" value="1"/>
</dbReference>
<protein>
    <submittedName>
        <fullName evidence="12">Putative reverse transcriptase domain-containing protein</fullName>
    </submittedName>
</protein>
<comment type="caution">
    <text evidence="12">The sequence shown here is derived from an EMBL/GenBank/DDBJ whole genome shotgun (WGS) entry which is preliminary data.</text>
</comment>
<evidence type="ECO:0000259" key="10">
    <source>
        <dbReference type="PROSITE" id="PS50158"/>
    </source>
</evidence>
<dbReference type="InterPro" id="IPR001969">
    <property type="entry name" value="Aspartic_peptidase_AS"/>
</dbReference>
<dbReference type="InterPro" id="IPR021109">
    <property type="entry name" value="Peptidase_aspartic_dom_sf"/>
</dbReference>
<dbReference type="InterPro" id="IPR036397">
    <property type="entry name" value="RNaseH_sf"/>
</dbReference>
<proteinExistence type="predicted"/>
<feature type="region of interest" description="Disordered" evidence="9">
    <location>
        <begin position="2047"/>
        <end position="2092"/>
    </location>
</feature>
<dbReference type="SUPFAM" id="SSF53098">
    <property type="entry name" value="Ribonuclease H-like"/>
    <property type="match status" value="2"/>
</dbReference>
<evidence type="ECO:0000256" key="8">
    <source>
        <dbReference type="SAM" id="Coils"/>
    </source>
</evidence>
<evidence type="ECO:0000256" key="1">
    <source>
        <dbReference type="ARBA" id="ARBA00022679"/>
    </source>
</evidence>
<dbReference type="InterPro" id="IPR005162">
    <property type="entry name" value="Retrotrans_gag_dom"/>
</dbReference>
<feature type="region of interest" description="Disordered" evidence="9">
    <location>
        <begin position="1082"/>
        <end position="1105"/>
    </location>
</feature>
<evidence type="ECO:0000259" key="11">
    <source>
        <dbReference type="PROSITE" id="PS50994"/>
    </source>
</evidence>
<evidence type="ECO:0000313" key="12">
    <source>
        <dbReference type="EMBL" id="GEU31066.1"/>
    </source>
</evidence>
<dbReference type="InterPro" id="IPR041588">
    <property type="entry name" value="Integrase_H2C2"/>
</dbReference>
<keyword evidence="7" id="KW-0863">Zinc-finger</keyword>
<feature type="compositionally biased region" description="Basic and acidic residues" evidence="9">
    <location>
        <begin position="1082"/>
        <end position="1093"/>
    </location>
</feature>
<keyword evidence="1" id="KW-0808">Transferase</keyword>
<dbReference type="Gene3D" id="1.10.340.70">
    <property type="match status" value="1"/>
</dbReference>
<gene>
    <name evidence="12" type="ORF">Tci_003044</name>
</gene>
<evidence type="ECO:0000256" key="4">
    <source>
        <dbReference type="ARBA" id="ARBA00022759"/>
    </source>
</evidence>
<dbReference type="PROSITE" id="PS50158">
    <property type="entry name" value="ZF_CCHC"/>
    <property type="match status" value="1"/>
</dbReference>
<dbReference type="GO" id="GO:0008270">
    <property type="term" value="F:zinc ion binding"/>
    <property type="evidence" value="ECO:0007669"/>
    <property type="project" value="UniProtKB-KW"/>
</dbReference>
<dbReference type="GO" id="GO:0003964">
    <property type="term" value="F:RNA-directed DNA polymerase activity"/>
    <property type="evidence" value="ECO:0007669"/>
    <property type="project" value="UniProtKB-KW"/>
</dbReference>
<feature type="coiled-coil region" evidence="8">
    <location>
        <begin position="1807"/>
        <end position="1834"/>
    </location>
</feature>
<dbReference type="InterPro" id="IPR057670">
    <property type="entry name" value="SH3_retrovirus"/>
</dbReference>
<evidence type="ECO:0000256" key="9">
    <source>
        <dbReference type="SAM" id="MobiDB-lite"/>
    </source>
</evidence>
<feature type="compositionally biased region" description="Basic residues" evidence="9">
    <location>
        <begin position="2167"/>
        <end position="2178"/>
    </location>
</feature>
<feature type="domain" description="Integrase catalytic" evidence="11">
    <location>
        <begin position="2337"/>
        <end position="2429"/>
    </location>
</feature>
<evidence type="ECO:0000256" key="2">
    <source>
        <dbReference type="ARBA" id="ARBA00022695"/>
    </source>
</evidence>
<feature type="domain" description="CCHC-type" evidence="10">
    <location>
        <begin position="243"/>
        <end position="258"/>
    </location>
</feature>
<dbReference type="Gene3D" id="2.40.70.10">
    <property type="entry name" value="Acid Proteases"/>
    <property type="match status" value="1"/>
</dbReference>
<dbReference type="GO" id="GO:0015074">
    <property type="term" value="P:DNA integration"/>
    <property type="evidence" value="ECO:0007669"/>
    <property type="project" value="InterPro"/>
</dbReference>
<dbReference type="Pfam" id="PF03732">
    <property type="entry name" value="Retrotrans_gag"/>
    <property type="match status" value="1"/>
</dbReference>
<dbReference type="CDD" id="cd00303">
    <property type="entry name" value="retropepsin_like"/>
    <property type="match status" value="1"/>
</dbReference>
<dbReference type="Pfam" id="PF17921">
    <property type="entry name" value="Integrase_H2C2"/>
    <property type="match status" value="1"/>
</dbReference>
<dbReference type="Pfam" id="PF08284">
    <property type="entry name" value="RVP_2"/>
    <property type="match status" value="1"/>
</dbReference>
<keyword evidence="2" id="KW-0548">Nucleotidyltransferase</keyword>
<evidence type="ECO:0000256" key="7">
    <source>
        <dbReference type="PROSITE-ProRule" id="PRU00047"/>
    </source>
</evidence>
<dbReference type="PANTHER" id="PTHR45835">
    <property type="entry name" value="YALI0A06105P"/>
    <property type="match status" value="1"/>
</dbReference>
<feature type="compositionally biased region" description="Polar residues" evidence="9">
    <location>
        <begin position="2065"/>
        <end position="2080"/>
    </location>
</feature>
<dbReference type="GO" id="GO:0004519">
    <property type="term" value="F:endonuclease activity"/>
    <property type="evidence" value="ECO:0007669"/>
    <property type="project" value="UniProtKB-KW"/>
</dbReference>
<keyword evidence="5" id="KW-0378">Hydrolase</keyword>
<dbReference type="EMBL" id="BKCJ010000214">
    <property type="protein sequence ID" value="GEU31066.1"/>
    <property type="molecule type" value="Genomic_DNA"/>
</dbReference>
<feature type="region of interest" description="Disordered" evidence="9">
    <location>
        <begin position="2159"/>
        <end position="2194"/>
    </location>
</feature>
<dbReference type="SUPFAM" id="SSF56672">
    <property type="entry name" value="DNA/RNA polymerases"/>
    <property type="match status" value="1"/>
</dbReference>
<keyword evidence="3" id="KW-0540">Nuclease</keyword>
<dbReference type="InterPro" id="IPR043128">
    <property type="entry name" value="Rev_trsase/Diguanyl_cyclase"/>
</dbReference>
<keyword evidence="7" id="KW-0862">Zinc</keyword>
<evidence type="ECO:0000256" key="3">
    <source>
        <dbReference type="ARBA" id="ARBA00022722"/>
    </source>
</evidence>
<dbReference type="Gene3D" id="3.30.420.10">
    <property type="entry name" value="Ribonuclease H-like superfamily/Ribonuclease H"/>
    <property type="match status" value="2"/>
</dbReference>
<dbReference type="InterPro" id="IPR056924">
    <property type="entry name" value="SH3_Tf2-1"/>
</dbReference>
<accession>A0A6L2J2M8</accession>
<name>A0A6L2J2M8_TANCI</name>
<dbReference type="InterPro" id="IPR043502">
    <property type="entry name" value="DNA/RNA_pol_sf"/>
</dbReference>